<feature type="region of interest" description="Disordered" evidence="1">
    <location>
        <begin position="82"/>
        <end position="112"/>
    </location>
</feature>
<dbReference type="AlphaFoldDB" id="A0A6A7C4Q3"/>
<evidence type="ECO:0000313" key="2">
    <source>
        <dbReference type="EMBL" id="KAF2862440.1"/>
    </source>
</evidence>
<sequence>MPVTKWANCIKHHSKARLNKCSLLPRIRYTIPDKFLGKQKNAAKEQLTAAVMKWKAPVFPSPVEFISTPRDVPLSKFETWSPEEGLGCRPKKKPEYEPAKKKARKDNCPKVR</sequence>
<proteinExistence type="predicted"/>
<gene>
    <name evidence="2" type="ORF">K470DRAFT_269079</name>
</gene>
<dbReference type="EMBL" id="MU005966">
    <property type="protein sequence ID" value="KAF2862440.1"/>
    <property type="molecule type" value="Genomic_DNA"/>
</dbReference>
<evidence type="ECO:0000313" key="3">
    <source>
        <dbReference type="Proteomes" id="UP000799421"/>
    </source>
</evidence>
<reference evidence="2" key="1">
    <citation type="journal article" date="2020" name="Stud. Mycol.">
        <title>101 Dothideomycetes genomes: a test case for predicting lifestyles and emergence of pathogens.</title>
        <authorList>
            <person name="Haridas S."/>
            <person name="Albert R."/>
            <person name="Binder M."/>
            <person name="Bloem J."/>
            <person name="Labutti K."/>
            <person name="Salamov A."/>
            <person name="Andreopoulos B."/>
            <person name="Baker S."/>
            <person name="Barry K."/>
            <person name="Bills G."/>
            <person name="Bluhm B."/>
            <person name="Cannon C."/>
            <person name="Castanera R."/>
            <person name="Culley D."/>
            <person name="Daum C."/>
            <person name="Ezra D."/>
            <person name="Gonzalez J."/>
            <person name="Henrissat B."/>
            <person name="Kuo A."/>
            <person name="Liang C."/>
            <person name="Lipzen A."/>
            <person name="Lutzoni F."/>
            <person name="Magnuson J."/>
            <person name="Mondo S."/>
            <person name="Nolan M."/>
            <person name="Ohm R."/>
            <person name="Pangilinan J."/>
            <person name="Park H.-J."/>
            <person name="Ramirez L."/>
            <person name="Alfaro M."/>
            <person name="Sun H."/>
            <person name="Tritt A."/>
            <person name="Yoshinaga Y."/>
            <person name="Zwiers L.-H."/>
            <person name="Turgeon B."/>
            <person name="Goodwin S."/>
            <person name="Spatafora J."/>
            <person name="Crous P."/>
            <person name="Grigoriev I."/>
        </authorList>
    </citation>
    <scope>NUCLEOTIDE SEQUENCE</scope>
    <source>
        <strain evidence="2">CBS 480.64</strain>
    </source>
</reference>
<dbReference type="Proteomes" id="UP000799421">
    <property type="component" value="Unassembled WGS sequence"/>
</dbReference>
<protein>
    <submittedName>
        <fullName evidence="2">Uncharacterized protein</fullName>
    </submittedName>
</protein>
<feature type="compositionally biased region" description="Basic and acidic residues" evidence="1">
    <location>
        <begin position="93"/>
        <end position="112"/>
    </location>
</feature>
<organism evidence="2 3">
    <name type="scientific">Piedraia hortae CBS 480.64</name>
    <dbReference type="NCBI Taxonomy" id="1314780"/>
    <lineage>
        <taxon>Eukaryota</taxon>
        <taxon>Fungi</taxon>
        <taxon>Dikarya</taxon>
        <taxon>Ascomycota</taxon>
        <taxon>Pezizomycotina</taxon>
        <taxon>Dothideomycetes</taxon>
        <taxon>Dothideomycetidae</taxon>
        <taxon>Capnodiales</taxon>
        <taxon>Piedraiaceae</taxon>
        <taxon>Piedraia</taxon>
    </lineage>
</organism>
<name>A0A6A7C4Q3_9PEZI</name>
<accession>A0A6A7C4Q3</accession>
<evidence type="ECO:0000256" key="1">
    <source>
        <dbReference type="SAM" id="MobiDB-lite"/>
    </source>
</evidence>
<keyword evidence="3" id="KW-1185">Reference proteome</keyword>